<gene>
    <name evidence="1" type="ORF">QRX50_35145</name>
</gene>
<evidence type="ECO:0000313" key="2">
    <source>
        <dbReference type="Proteomes" id="UP001236014"/>
    </source>
</evidence>
<sequence>MKVAAVLGSGHGMHVFGQDGPGIDVAADHRYLRLALEADVDAGAGCLPDFDSRQRAASAGVALLQVGVLIAVELVYAREAYLRWVDALAGE</sequence>
<dbReference type="EMBL" id="CP127294">
    <property type="protein sequence ID" value="WIX76658.1"/>
    <property type="molecule type" value="Genomic_DNA"/>
</dbReference>
<dbReference type="RefSeq" id="WP_285967406.1">
    <property type="nucleotide sequence ID" value="NZ_CP127294.1"/>
</dbReference>
<proteinExistence type="predicted"/>
<protein>
    <submittedName>
        <fullName evidence="1">Uncharacterized protein</fullName>
    </submittedName>
</protein>
<dbReference type="AlphaFoldDB" id="A0A9Y2MTA7"/>
<dbReference type="Proteomes" id="UP001236014">
    <property type="component" value="Chromosome"/>
</dbReference>
<accession>A0A9Y2MTA7</accession>
<reference evidence="1 2" key="1">
    <citation type="submission" date="2023-06" db="EMBL/GenBank/DDBJ databases">
        <authorList>
            <person name="Oyuntsetseg B."/>
            <person name="Kim S.B."/>
        </authorList>
    </citation>
    <scope>NUCLEOTIDE SEQUENCE [LARGE SCALE GENOMIC DNA]</scope>
    <source>
        <strain evidence="1 2">2-15</strain>
    </source>
</reference>
<organism evidence="1 2">
    <name type="scientific">Amycolatopsis carbonis</name>
    <dbReference type="NCBI Taxonomy" id="715471"/>
    <lineage>
        <taxon>Bacteria</taxon>
        <taxon>Bacillati</taxon>
        <taxon>Actinomycetota</taxon>
        <taxon>Actinomycetes</taxon>
        <taxon>Pseudonocardiales</taxon>
        <taxon>Pseudonocardiaceae</taxon>
        <taxon>Amycolatopsis</taxon>
    </lineage>
</organism>
<name>A0A9Y2MTA7_9PSEU</name>
<keyword evidence="2" id="KW-1185">Reference proteome</keyword>
<dbReference type="KEGG" id="acab:QRX50_35145"/>
<evidence type="ECO:0000313" key="1">
    <source>
        <dbReference type="EMBL" id="WIX76658.1"/>
    </source>
</evidence>